<dbReference type="EMBL" id="LN899825">
    <property type="protein sequence ID" value="CUV35895.1"/>
    <property type="molecule type" value="Genomic_DNA"/>
</dbReference>
<dbReference type="PANTHER" id="PTHR37423">
    <property type="entry name" value="SOLUBLE LYTIC MUREIN TRANSGLYCOSYLASE-RELATED"/>
    <property type="match status" value="1"/>
</dbReference>
<comment type="similarity">
    <text evidence="1">Belongs to the transglycosylase Slt family.</text>
</comment>
<evidence type="ECO:0000313" key="6">
    <source>
        <dbReference type="EMBL" id="CUV41935.1"/>
    </source>
</evidence>
<evidence type="ECO:0000313" key="7">
    <source>
        <dbReference type="EMBL" id="CUV45951.1"/>
    </source>
</evidence>
<dbReference type="Pfam" id="PF01464">
    <property type="entry name" value="SLT"/>
    <property type="match status" value="1"/>
</dbReference>
<dbReference type="SUPFAM" id="SSF53955">
    <property type="entry name" value="Lysozyme-like"/>
    <property type="match status" value="1"/>
</dbReference>
<proteinExistence type="inferred from homology"/>
<dbReference type="Gene3D" id="1.10.530.10">
    <property type="match status" value="1"/>
</dbReference>
<dbReference type="InterPro" id="IPR000189">
    <property type="entry name" value="Transglyc_AS"/>
</dbReference>
<evidence type="ECO:0000313" key="5">
    <source>
        <dbReference type="EMBL" id="CUV35895.1"/>
    </source>
</evidence>
<organism evidence="6">
    <name type="scientific">Ralstonia solanacearum</name>
    <name type="common">Pseudomonas solanacearum</name>
    <dbReference type="NCBI Taxonomy" id="305"/>
    <lineage>
        <taxon>Bacteria</taxon>
        <taxon>Pseudomonadati</taxon>
        <taxon>Pseudomonadota</taxon>
        <taxon>Betaproteobacteria</taxon>
        <taxon>Burkholderiales</taxon>
        <taxon>Burkholderiaceae</taxon>
        <taxon>Ralstonia</taxon>
        <taxon>Ralstonia solanacearum species complex</taxon>
    </lineage>
</organism>
<dbReference type="AlphaFoldDB" id="A0A0K1ZJJ3"/>
<protein>
    <submittedName>
        <fullName evidence="6">Putative transglycosylase signal peptide protein</fullName>
    </submittedName>
</protein>
<evidence type="ECO:0000313" key="4">
    <source>
        <dbReference type="EMBL" id="CUV26399.1"/>
    </source>
</evidence>
<dbReference type="PROSITE" id="PS00922">
    <property type="entry name" value="TRANSGLYCOSYLASE"/>
    <property type="match status" value="1"/>
</dbReference>
<gene>
    <name evidence="8" type="ORF">RD1301_v1_60013</name>
    <name evidence="4" type="ORF">RUN1744_v1_1530024</name>
    <name evidence="5" type="ORF">TD1301_v1_1730012</name>
    <name evidence="6" type="ORF">TF3108_v1_910012</name>
    <name evidence="7" type="ORF">TO10_v1_430013</name>
</gene>
<dbReference type="EMBL" id="LN899827">
    <property type="protein sequence ID" value="CUV45951.1"/>
    <property type="molecule type" value="Genomic_DNA"/>
</dbReference>
<dbReference type="GO" id="GO:0000270">
    <property type="term" value="P:peptidoglycan metabolic process"/>
    <property type="evidence" value="ECO:0007669"/>
    <property type="project" value="InterPro"/>
</dbReference>
<evidence type="ECO:0000256" key="2">
    <source>
        <dbReference type="SAM" id="SignalP"/>
    </source>
</evidence>
<dbReference type="GO" id="GO:0008933">
    <property type="term" value="F:peptidoglycan lytic transglycosylase activity"/>
    <property type="evidence" value="ECO:0007669"/>
    <property type="project" value="InterPro"/>
</dbReference>
<evidence type="ECO:0000256" key="1">
    <source>
        <dbReference type="ARBA" id="ARBA00007734"/>
    </source>
</evidence>
<sequence length="210" mass="22214">MHASLPGSGFAAVLIAGMAGAPSVSAQIFGAVQSDGTVVLTNLQSGPHSPTFRVIVAARRGPAQPLAENARAAVVAVDTTRFSDIIAEAGRKWNVQPELLRAIIAVESKFNPRAVSKRGARGLMQLMPGTARRFTAGDLFDPRANVLAGAQYLRFLLDLFGNDVELAVAAYNAGENAVIRAGYRIPALAETRSYVPAVMAHYRRLSASTL</sequence>
<dbReference type="PATRIC" id="fig|305.118.peg.1966"/>
<feature type="signal peptide" evidence="2">
    <location>
        <begin position="1"/>
        <end position="26"/>
    </location>
</feature>
<evidence type="ECO:0000259" key="3">
    <source>
        <dbReference type="Pfam" id="PF01464"/>
    </source>
</evidence>
<keyword evidence="2" id="KW-0732">Signal</keyword>
<dbReference type="EMBL" id="LN899823">
    <property type="protein sequence ID" value="CUV26399.1"/>
    <property type="molecule type" value="Genomic_DNA"/>
</dbReference>
<reference evidence="6" key="1">
    <citation type="submission" date="2015-10" db="EMBL/GenBank/DDBJ databases">
        <authorList>
            <person name="Gilbert D.G."/>
        </authorList>
    </citation>
    <scope>NUCLEOTIDE SEQUENCE</scope>
    <source>
        <strain evidence="6">Phyl III-seqv23</strain>
    </source>
</reference>
<dbReference type="GO" id="GO:0016020">
    <property type="term" value="C:membrane"/>
    <property type="evidence" value="ECO:0007669"/>
    <property type="project" value="InterPro"/>
</dbReference>
<feature type="chain" id="PRO_5013456179" evidence="2">
    <location>
        <begin position="27"/>
        <end position="210"/>
    </location>
</feature>
<dbReference type="InterPro" id="IPR008258">
    <property type="entry name" value="Transglycosylase_SLT_dom_1"/>
</dbReference>
<dbReference type="EMBL" id="LN899822">
    <property type="protein sequence ID" value="CUV58852.1"/>
    <property type="molecule type" value="Genomic_DNA"/>
</dbReference>
<dbReference type="PANTHER" id="PTHR37423:SF2">
    <property type="entry name" value="MEMBRANE-BOUND LYTIC MUREIN TRANSGLYCOSYLASE C"/>
    <property type="match status" value="1"/>
</dbReference>
<dbReference type="CDD" id="cd16896">
    <property type="entry name" value="LT_Slt70-like"/>
    <property type="match status" value="1"/>
</dbReference>
<name>A0A0K1ZJJ3_RALSL</name>
<accession>A0A0K1ZJJ3</accession>
<dbReference type="EMBL" id="LN899826">
    <property type="protein sequence ID" value="CUV41935.1"/>
    <property type="molecule type" value="Genomic_DNA"/>
</dbReference>
<dbReference type="InterPro" id="IPR023346">
    <property type="entry name" value="Lysozyme-like_dom_sf"/>
</dbReference>
<evidence type="ECO:0000313" key="8">
    <source>
        <dbReference type="EMBL" id="CUV58852.1"/>
    </source>
</evidence>
<feature type="domain" description="Transglycosylase SLT" evidence="3">
    <location>
        <begin position="85"/>
        <end position="182"/>
    </location>
</feature>